<evidence type="ECO:0000313" key="3">
    <source>
        <dbReference type="EMBL" id="KAJ3047734.1"/>
    </source>
</evidence>
<dbReference type="Proteomes" id="UP001212841">
    <property type="component" value="Unassembled WGS sequence"/>
</dbReference>
<accession>A0AAD5S6N6</accession>
<dbReference type="AlphaFoldDB" id="A0AAD5S6N6"/>
<name>A0AAD5S6N6_9FUNG</name>
<dbReference type="EMBL" id="JADGJD010000908">
    <property type="protein sequence ID" value="KAJ3047734.1"/>
    <property type="molecule type" value="Genomic_DNA"/>
</dbReference>
<reference evidence="3" key="1">
    <citation type="submission" date="2020-05" db="EMBL/GenBank/DDBJ databases">
        <title>Phylogenomic resolution of chytrid fungi.</title>
        <authorList>
            <person name="Stajich J.E."/>
            <person name="Amses K."/>
            <person name="Simmons R."/>
            <person name="Seto K."/>
            <person name="Myers J."/>
            <person name="Bonds A."/>
            <person name="Quandt C.A."/>
            <person name="Barry K."/>
            <person name="Liu P."/>
            <person name="Grigoriev I."/>
            <person name="Longcore J.E."/>
            <person name="James T.Y."/>
        </authorList>
    </citation>
    <scope>NUCLEOTIDE SEQUENCE</scope>
    <source>
        <strain evidence="3">JEL0318</strain>
    </source>
</reference>
<evidence type="ECO:0000256" key="1">
    <source>
        <dbReference type="SAM" id="MobiDB-lite"/>
    </source>
</evidence>
<feature type="chain" id="PRO_5042254893" evidence="2">
    <location>
        <begin position="19"/>
        <end position="131"/>
    </location>
</feature>
<feature type="signal peptide" evidence="2">
    <location>
        <begin position="1"/>
        <end position="18"/>
    </location>
</feature>
<organism evidence="3 4">
    <name type="scientific">Rhizophlyctis rosea</name>
    <dbReference type="NCBI Taxonomy" id="64517"/>
    <lineage>
        <taxon>Eukaryota</taxon>
        <taxon>Fungi</taxon>
        <taxon>Fungi incertae sedis</taxon>
        <taxon>Chytridiomycota</taxon>
        <taxon>Chytridiomycota incertae sedis</taxon>
        <taxon>Chytridiomycetes</taxon>
        <taxon>Rhizophlyctidales</taxon>
        <taxon>Rhizophlyctidaceae</taxon>
        <taxon>Rhizophlyctis</taxon>
    </lineage>
</organism>
<keyword evidence="2" id="KW-0732">Signal</keyword>
<sequence>MKFTTLLLTLASLSLVAAQSPTLDAPVDETFAPDPVEATHDPAAETGAPQSNTTVINPISPVPPLTNNTNTNQTIATTLLSTTTTVAPLTTISRTSATASPTAAAGGSGANALKVGAGLFAGVVVAAGWML</sequence>
<proteinExistence type="predicted"/>
<evidence type="ECO:0000256" key="2">
    <source>
        <dbReference type="SAM" id="SignalP"/>
    </source>
</evidence>
<gene>
    <name evidence="3" type="ORF">HK097_011255</name>
</gene>
<comment type="caution">
    <text evidence="3">The sequence shown here is derived from an EMBL/GenBank/DDBJ whole genome shotgun (WGS) entry which is preliminary data.</text>
</comment>
<feature type="compositionally biased region" description="Polar residues" evidence="1">
    <location>
        <begin position="48"/>
        <end position="57"/>
    </location>
</feature>
<keyword evidence="4" id="KW-1185">Reference proteome</keyword>
<protein>
    <submittedName>
        <fullName evidence="3">Uncharacterized protein</fullName>
    </submittedName>
</protein>
<evidence type="ECO:0000313" key="4">
    <source>
        <dbReference type="Proteomes" id="UP001212841"/>
    </source>
</evidence>
<feature type="region of interest" description="Disordered" evidence="1">
    <location>
        <begin position="35"/>
        <end position="70"/>
    </location>
</feature>